<feature type="transmembrane region" description="Helical" evidence="1">
    <location>
        <begin position="97"/>
        <end position="115"/>
    </location>
</feature>
<feature type="transmembrane region" description="Helical" evidence="1">
    <location>
        <begin position="41"/>
        <end position="61"/>
    </location>
</feature>
<evidence type="ECO:0000256" key="1">
    <source>
        <dbReference type="SAM" id="Phobius"/>
    </source>
</evidence>
<feature type="transmembrane region" description="Helical" evidence="1">
    <location>
        <begin position="12"/>
        <end position="35"/>
    </location>
</feature>
<keyword evidence="1" id="KW-0472">Membrane</keyword>
<dbReference type="EMBL" id="AP028215">
    <property type="protein sequence ID" value="BEI91353.1"/>
    <property type="molecule type" value="Genomic_DNA"/>
</dbReference>
<protein>
    <recommendedName>
        <fullName evidence="4">Transmembrane protein</fullName>
    </recommendedName>
</protein>
<keyword evidence="3" id="KW-1185">Reference proteome</keyword>
<evidence type="ECO:0008006" key="4">
    <source>
        <dbReference type="Google" id="ProtNLM"/>
    </source>
</evidence>
<dbReference type="GeneID" id="85495223"/>
<dbReference type="AlphaFoldDB" id="A0AA48QVJ0"/>
<dbReference type="KEGG" id="ccac:CcaHIS019_0401730"/>
<accession>A0AA48QVJ0</accession>
<organism evidence="2 3">
    <name type="scientific">Cutaneotrichosporon cavernicola</name>
    <dbReference type="NCBI Taxonomy" id="279322"/>
    <lineage>
        <taxon>Eukaryota</taxon>
        <taxon>Fungi</taxon>
        <taxon>Dikarya</taxon>
        <taxon>Basidiomycota</taxon>
        <taxon>Agaricomycotina</taxon>
        <taxon>Tremellomycetes</taxon>
        <taxon>Trichosporonales</taxon>
        <taxon>Trichosporonaceae</taxon>
        <taxon>Cutaneotrichosporon</taxon>
    </lineage>
</organism>
<keyword evidence="1" id="KW-0812">Transmembrane</keyword>
<keyword evidence="1" id="KW-1133">Transmembrane helix</keyword>
<proteinExistence type="predicted"/>
<name>A0AA48QVJ0_9TREE</name>
<dbReference type="RefSeq" id="XP_060456618.1">
    <property type="nucleotide sequence ID" value="XM_060599979.1"/>
</dbReference>
<sequence>MPRTIFWPIVVHFVLIIHAAFWSVVAGVMCAIQLNDGHLEATAGVVIYPILFAYCLVWCCMSRSDWVLVYSKVDVAATIICGISSLVVGIWNTWFCMAPTLTFLFLSIFLAWYVVTRRVMHRWSTSIYCLSVSDHDANNIQVCPYVLPMTVNDNTPNRPPAIILRRGPVAAMVLQEQMEATSRHLATLAASGDVSVNSEAQAQALRCIHILTEIQLLQMRSRSLAPSSTDVPTEVPRTGLTVRALAEHNAAEFREASEAPLTVA</sequence>
<gene>
    <name evidence="2" type="ORF">CcaverHIS019_0401730</name>
</gene>
<dbReference type="Proteomes" id="UP001233271">
    <property type="component" value="Chromosome 4"/>
</dbReference>
<reference evidence="2" key="1">
    <citation type="journal article" date="2023" name="BMC Genomics">
        <title>Chromosome-level genome assemblies of Cutaneotrichosporon spp. (Trichosporonales, Basidiomycota) reveal imbalanced evolution between nucleotide sequences and chromosome synteny.</title>
        <authorList>
            <person name="Kobayashi Y."/>
            <person name="Kayamori A."/>
            <person name="Aoki K."/>
            <person name="Shiwa Y."/>
            <person name="Matsutani M."/>
            <person name="Fujita N."/>
            <person name="Sugita T."/>
            <person name="Iwasaki W."/>
            <person name="Tanaka N."/>
            <person name="Takashima M."/>
        </authorList>
    </citation>
    <scope>NUCLEOTIDE SEQUENCE</scope>
    <source>
        <strain evidence="2">HIS019</strain>
    </source>
</reference>
<feature type="transmembrane region" description="Helical" evidence="1">
    <location>
        <begin position="73"/>
        <end position="91"/>
    </location>
</feature>
<evidence type="ECO:0000313" key="2">
    <source>
        <dbReference type="EMBL" id="BEI91353.1"/>
    </source>
</evidence>
<evidence type="ECO:0000313" key="3">
    <source>
        <dbReference type="Proteomes" id="UP001233271"/>
    </source>
</evidence>